<comment type="subcellular location">
    <subcellularLocation>
        <location evidence="1">Cytoplasm</location>
    </subcellularLocation>
</comment>
<dbReference type="PANTHER" id="PTHR10683:SF40">
    <property type="entry name" value="FRUCTOSE-6-PHOSPHATE ALDOLASE 1-RELATED"/>
    <property type="match status" value="1"/>
</dbReference>
<evidence type="ECO:0000313" key="4">
    <source>
        <dbReference type="EMBL" id="MBS4221734.1"/>
    </source>
</evidence>
<dbReference type="PROSITE" id="PS01054">
    <property type="entry name" value="TRANSALDOLASE_1"/>
    <property type="match status" value="1"/>
</dbReference>
<dbReference type="InterPro" id="IPR004731">
    <property type="entry name" value="Transaldolase_3B/F6P_aldolase"/>
</dbReference>
<dbReference type="GO" id="GO:0005975">
    <property type="term" value="P:carbohydrate metabolic process"/>
    <property type="evidence" value="ECO:0007669"/>
    <property type="project" value="InterPro"/>
</dbReference>
<evidence type="ECO:0000313" key="5">
    <source>
        <dbReference type="Proteomes" id="UP000676456"/>
    </source>
</evidence>
<proteinExistence type="predicted"/>
<accession>A0A942UPL4</accession>
<dbReference type="PANTHER" id="PTHR10683">
    <property type="entry name" value="TRANSALDOLASE"/>
    <property type="match status" value="1"/>
</dbReference>
<dbReference type="Pfam" id="PF00923">
    <property type="entry name" value="TAL_FSA"/>
    <property type="match status" value="1"/>
</dbReference>
<dbReference type="EMBL" id="JAGYPN010000001">
    <property type="protein sequence ID" value="MBS4221734.1"/>
    <property type="molecule type" value="Genomic_DNA"/>
</dbReference>
<dbReference type="AlphaFoldDB" id="A0A942UPL4"/>
<reference evidence="4 5" key="1">
    <citation type="submission" date="2021-05" db="EMBL/GenBank/DDBJ databases">
        <title>Novel Bacillus species.</title>
        <authorList>
            <person name="Liu G."/>
        </authorList>
    </citation>
    <scope>NUCLEOTIDE SEQUENCE [LARGE SCALE GENOMIC DNA]</scope>
    <source>
        <strain evidence="4 5">FJAT-49682</strain>
    </source>
</reference>
<dbReference type="InterPro" id="IPR033919">
    <property type="entry name" value="TSA/FSA_arc/bac"/>
</dbReference>
<dbReference type="RefSeq" id="WP_213096735.1">
    <property type="nucleotide sequence ID" value="NZ_JAGYPN010000001.1"/>
</dbReference>
<dbReference type="FunFam" id="3.20.20.70:FF:000018">
    <property type="entry name" value="Probable transaldolase"/>
    <property type="match status" value="1"/>
</dbReference>
<keyword evidence="5" id="KW-1185">Reference proteome</keyword>
<dbReference type="GO" id="GO:0016832">
    <property type="term" value="F:aldehyde-lyase activity"/>
    <property type="evidence" value="ECO:0007669"/>
    <property type="project" value="InterPro"/>
</dbReference>
<name>A0A942UPL4_9BACI</name>
<dbReference type="Gene3D" id="3.20.20.70">
    <property type="entry name" value="Aldolase class I"/>
    <property type="match status" value="1"/>
</dbReference>
<dbReference type="NCBIfam" id="TIGR00875">
    <property type="entry name" value="fsa_talC_mipB"/>
    <property type="match status" value="1"/>
</dbReference>
<dbReference type="Proteomes" id="UP000676456">
    <property type="component" value="Unassembled WGS sequence"/>
</dbReference>
<evidence type="ECO:0000256" key="1">
    <source>
        <dbReference type="ARBA" id="ARBA00004496"/>
    </source>
</evidence>
<dbReference type="InterPro" id="IPR013785">
    <property type="entry name" value="Aldolase_TIM"/>
</dbReference>
<dbReference type="GO" id="GO:0005737">
    <property type="term" value="C:cytoplasm"/>
    <property type="evidence" value="ECO:0007669"/>
    <property type="project" value="UniProtKB-SubCell"/>
</dbReference>
<dbReference type="InterPro" id="IPR001585">
    <property type="entry name" value="TAL/FSA"/>
</dbReference>
<keyword evidence="3" id="KW-0704">Schiff base</keyword>
<protein>
    <submittedName>
        <fullName evidence="4">Fructose-6-phosphate aldolase</fullName>
    </submittedName>
</protein>
<dbReference type="InterPro" id="IPR018225">
    <property type="entry name" value="Transaldolase_AS"/>
</dbReference>
<organism evidence="4 5">
    <name type="scientific">Lederbergia citrea</name>
    <dbReference type="NCBI Taxonomy" id="2833581"/>
    <lineage>
        <taxon>Bacteria</taxon>
        <taxon>Bacillati</taxon>
        <taxon>Bacillota</taxon>
        <taxon>Bacilli</taxon>
        <taxon>Bacillales</taxon>
        <taxon>Bacillaceae</taxon>
        <taxon>Lederbergia</taxon>
    </lineage>
</organism>
<evidence type="ECO:0000256" key="2">
    <source>
        <dbReference type="ARBA" id="ARBA00022490"/>
    </source>
</evidence>
<sequence length="221" mass="24138">MEIYIDTADLNEIKKAMSLSILDGVTTNPTILSKQGVPYKERLGEINEIVDGKIWYQVVSSNSEAMVREALEVVSLLEQPVIKLPIGQESLKASKILSNQGIETNMTLVFSVAQAILSAKAGASYISPYVGRINDIGWSGLQLIKDITQIFSIQGIQTKVIGASLRSSQDIVSVAELGAKAATMPFKVLTQMLNNPMTDSGLVQFNDDWKAYQRQLATTQN</sequence>
<dbReference type="CDD" id="cd00956">
    <property type="entry name" value="Transaldolase_FSA"/>
    <property type="match status" value="1"/>
</dbReference>
<dbReference type="SUPFAM" id="SSF51569">
    <property type="entry name" value="Aldolase"/>
    <property type="match status" value="1"/>
</dbReference>
<comment type="caution">
    <text evidence="4">The sequence shown here is derived from an EMBL/GenBank/DDBJ whole genome shotgun (WGS) entry which is preliminary data.</text>
</comment>
<evidence type="ECO:0000256" key="3">
    <source>
        <dbReference type="ARBA" id="ARBA00023270"/>
    </source>
</evidence>
<gene>
    <name evidence="4" type="primary">fsa</name>
    <name evidence="4" type="ORF">KHA91_03030</name>
</gene>
<keyword evidence="2" id="KW-0963">Cytoplasm</keyword>